<protein>
    <recommendedName>
        <fullName evidence="14">Cholesterol oxidase</fullName>
        <ecNumber evidence="13">1.1.3.6</ecNumber>
        <ecNumber evidence="11">5.3.3.1</ecNumber>
    </recommendedName>
    <alternativeName>
        <fullName evidence="15">Cholesterol isomerase</fullName>
    </alternativeName>
</protein>
<dbReference type="Gene3D" id="3.50.50.60">
    <property type="entry name" value="FAD/NAD(P)-binding domain"/>
    <property type="match status" value="1"/>
</dbReference>
<keyword evidence="6" id="KW-0560">Oxidoreductase</keyword>
<keyword evidence="9" id="KW-0753">Steroid metabolism</keyword>
<dbReference type="RefSeq" id="WP_163668980.1">
    <property type="nucleotide sequence ID" value="NZ_AP022565.1"/>
</dbReference>
<dbReference type="InterPro" id="IPR036188">
    <property type="entry name" value="FAD/NAD-bd_sf"/>
</dbReference>
<evidence type="ECO:0000313" key="17">
    <source>
        <dbReference type="EMBL" id="BBX30098.1"/>
    </source>
</evidence>
<evidence type="ECO:0000256" key="13">
    <source>
        <dbReference type="ARBA" id="ARBA00049723"/>
    </source>
</evidence>
<evidence type="ECO:0000259" key="16">
    <source>
        <dbReference type="Pfam" id="PF05199"/>
    </source>
</evidence>
<feature type="domain" description="Glucose-methanol-choline oxidoreductase C-terminal" evidence="16">
    <location>
        <begin position="414"/>
        <end position="469"/>
    </location>
</feature>
<comment type="pathway">
    <text evidence="12">Steroid metabolism; cholesterol degradation.</text>
</comment>
<keyword evidence="8" id="KW-1207">Sterol metabolism</keyword>
<keyword evidence="3" id="KW-0153">Cholesterol metabolism</keyword>
<evidence type="ECO:0000313" key="18">
    <source>
        <dbReference type="Proteomes" id="UP000466906"/>
    </source>
</evidence>
<keyword evidence="18" id="KW-1185">Reference proteome</keyword>
<dbReference type="Pfam" id="PF13450">
    <property type="entry name" value="NAD_binding_8"/>
    <property type="match status" value="1"/>
</dbReference>
<evidence type="ECO:0000256" key="11">
    <source>
        <dbReference type="ARBA" id="ARBA00038856"/>
    </source>
</evidence>
<dbReference type="InterPro" id="IPR052542">
    <property type="entry name" value="Cholesterol_Oxidase"/>
</dbReference>
<evidence type="ECO:0000256" key="1">
    <source>
        <dbReference type="ARBA" id="ARBA00001974"/>
    </source>
</evidence>
<dbReference type="InterPro" id="IPR007867">
    <property type="entry name" value="GMC_OxRtase_C"/>
</dbReference>
<evidence type="ECO:0000256" key="3">
    <source>
        <dbReference type="ARBA" id="ARBA00022548"/>
    </source>
</evidence>
<dbReference type="GO" id="GO:0016995">
    <property type="term" value="F:cholesterol oxidase activity"/>
    <property type="evidence" value="ECO:0007669"/>
    <property type="project" value="UniProtKB-EC"/>
</dbReference>
<evidence type="ECO:0000256" key="6">
    <source>
        <dbReference type="ARBA" id="ARBA00023002"/>
    </source>
</evidence>
<dbReference type="Proteomes" id="UP000466906">
    <property type="component" value="Chromosome"/>
</dbReference>
<dbReference type="SUPFAM" id="SSF51905">
    <property type="entry name" value="FAD/NAD(P)-binding domain"/>
    <property type="match status" value="1"/>
</dbReference>
<evidence type="ECO:0000256" key="12">
    <source>
        <dbReference type="ARBA" id="ARBA00049645"/>
    </source>
</evidence>
<evidence type="ECO:0000256" key="2">
    <source>
        <dbReference type="ARBA" id="ARBA00010790"/>
    </source>
</evidence>
<dbReference type="EMBL" id="AP022565">
    <property type="protein sequence ID" value="BBX30098.1"/>
    <property type="molecule type" value="Genomic_DNA"/>
</dbReference>
<dbReference type="Pfam" id="PF05199">
    <property type="entry name" value="GMC_oxred_C"/>
    <property type="match status" value="1"/>
</dbReference>
<evidence type="ECO:0000256" key="10">
    <source>
        <dbReference type="ARBA" id="ARBA00023235"/>
    </source>
</evidence>
<evidence type="ECO:0000256" key="4">
    <source>
        <dbReference type="ARBA" id="ARBA00022630"/>
    </source>
</evidence>
<dbReference type="KEGG" id="malv:MALV_52230"/>
<dbReference type="EC" id="1.1.3.6" evidence="13"/>
<dbReference type="PANTHER" id="PTHR47470">
    <property type="entry name" value="CHOLESTEROL OXIDASE"/>
    <property type="match status" value="1"/>
</dbReference>
<keyword evidence="4" id="KW-0285">Flavoprotein</keyword>
<dbReference type="Gene3D" id="3.30.410.10">
    <property type="entry name" value="Cholesterol Oxidase, domain 2"/>
    <property type="match status" value="1"/>
</dbReference>
<dbReference type="GO" id="GO:0008203">
    <property type="term" value="P:cholesterol metabolic process"/>
    <property type="evidence" value="ECO:0007669"/>
    <property type="project" value="UniProtKB-KW"/>
</dbReference>
<dbReference type="AlphaFoldDB" id="A0A6N4V0E9"/>
<proteinExistence type="inferred from homology"/>
<evidence type="ECO:0000256" key="7">
    <source>
        <dbReference type="ARBA" id="ARBA00023098"/>
    </source>
</evidence>
<evidence type="ECO:0000256" key="14">
    <source>
        <dbReference type="ARBA" id="ARBA00049744"/>
    </source>
</evidence>
<dbReference type="GO" id="GO:0004769">
    <property type="term" value="F:steroid Delta-isomerase activity"/>
    <property type="evidence" value="ECO:0007669"/>
    <property type="project" value="UniProtKB-EC"/>
</dbReference>
<accession>A0A6N4V0E9</accession>
<evidence type="ECO:0000256" key="8">
    <source>
        <dbReference type="ARBA" id="ARBA00023166"/>
    </source>
</evidence>
<sequence length="487" mass="52003">MPSAEHTWDAVVVGSGFGGSITAARLAQSGLRVLILERGGWWHNMPGTLPPPGSPGRRSKNALRMLRGVHWATPHVARTVTVAHGGLYELHQFDKISCLVASGVGGGSLVYTDMQVRPPDAYFAAYPPEITAAEMSPHFDSVKRMLGAAPIADRSPRREAFEKALAMADLGPPHHPDLALHSDAPTATDPKAFTRSTLDRNYLPLATGCGAELRALSEVTAIGPHEGGWQIRYRDHAARRTYVESTTRLVLAAGTLGTLRLLFAGRDRHRTLPRLGRALGSRFNPNGDMATLLAGTPKDRGTRTEPTVTALLHRTLAEHTAITGAFGLPLNQFELPKAAARAIDRGTILFSMGSGTMSAQVAFDGHRLHIPEGRADDAHIYHELENDVVRLARGYGAKRIFVNAPFGARSDRAFTVHPLGGASIGTSPADGVVDHTGAVFGHPGLFIADGSILPCAPGTPPSMTIAALAERQSSFIAGYQPTSRKEQ</sequence>
<keyword evidence="7" id="KW-0443">Lipid metabolism</keyword>
<reference evidence="17 18" key="1">
    <citation type="journal article" date="2019" name="Emerg. Microbes Infect.">
        <title>Comprehensive subspecies identification of 175 nontuberculous mycobacteria species based on 7547 genomic profiles.</title>
        <authorList>
            <person name="Matsumoto Y."/>
            <person name="Kinjo T."/>
            <person name="Motooka D."/>
            <person name="Nabeya D."/>
            <person name="Jung N."/>
            <person name="Uechi K."/>
            <person name="Horii T."/>
            <person name="Iida T."/>
            <person name="Fujita J."/>
            <person name="Nakamura S."/>
        </authorList>
    </citation>
    <scope>NUCLEOTIDE SEQUENCE [LARGE SCALE GENOMIC DNA]</scope>
    <source>
        <strain evidence="17 18">JCM 12272</strain>
    </source>
</reference>
<name>A0A6N4V0E9_9MYCO</name>
<dbReference type="PANTHER" id="PTHR47470:SF1">
    <property type="entry name" value="FAD-DEPENDENT OXIDOREDUCTASE 2 FAD BINDING DOMAIN-CONTAINING PROTEIN"/>
    <property type="match status" value="1"/>
</dbReference>
<keyword evidence="5" id="KW-0274">FAD</keyword>
<comment type="similarity">
    <text evidence="2">Belongs to the GMC oxidoreductase family.</text>
</comment>
<gene>
    <name evidence="17" type="ORF">MALV_52230</name>
</gene>
<dbReference type="PRINTS" id="PR00411">
    <property type="entry name" value="PNDRDTASEI"/>
</dbReference>
<comment type="cofactor">
    <cofactor evidence="1">
        <name>FAD</name>
        <dbReference type="ChEBI" id="CHEBI:57692"/>
    </cofactor>
</comment>
<dbReference type="EC" id="5.3.3.1" evidence="11"/>
<evidence type="ECO:0000256" key="9">
    <source>
        <dbReference type="ARBA" id="ARBA00023221"/>
    </source>
</evidence>
<keyword evidence="10" id="KW-0413">Isomerase</keyword>
<evidence type="ECO:0000256" key="15">
    <source>
        <dbReference type="ARBA" id="ARBA00049778"/>
    </source>
</evidence>
<evidence type="ECO:0000256" key="5">
    <source>
        <dbReference type="ARBA" id="ARBA00022827"/>
    </source>
</evidence>
<organism evidence="17 18">
    <name type="scientific">Mycolicibacterium alvei</name>
    <dbReference type="NCBI Taxonomy" id="67081"/>
    <lineage>
        <taxon>Bacteria</taxon>
        <taxon>Bacillati</taxon>
        <taxon>Actinomycetota</taxon>
        <taxon>Actinomycetes</taxon>
        <taxon>Mycobacteriales</taxon>
        <taxon>Mycobacteriaceae</taxon>
        <taxon>Mycolicibacterium</taxon>
    </lineage>
</organism>